<feature type="region of interest" description="Disordered" evidence="1">
    <location>
        <begin position="25"/>
        <end position="61"/>
    </location>
</feature>
<dbReference type="Proteomes" id="UP001163105">
    <property type="component" value="Unassembled WGS sequence"/>
</dbReference>
<sequence length="404" mass="43281">MLRNPGKIVVAYKLTKIDAGKWMGKVARPSQEPGRLDETTGTCPSKPNDADAARNGTPSPAAHTALSNAGAAAAAMAMAAEGVLLPPATPSELIAHTLAHLRHPTTLVVCWPRRQFVEALVQDVQQQRQDQDQEQQQQQQQQQQAAAGADEGAAAAQCSNGGDGADRQLLKRQQPIPAQQLLDAPLLQVAVSRHIRVLFVPSVVHLRAHLAASLPSPPPPPSSAGHTKKVTAPPDIITTAPPHEDDSAASHRQRLPRPRPSPAPLLLVYGLLELHRDGAEWSAQGLNTSLAVLVDCAARVGLAPALMEPRRRPMQPQQQQQHHQQQHQQHQQQQQPQPHHPGDTSGDGDTSSSPELLAALAEPVPILSGSERRRDGSWSGRTVPVGRVLGRWFDVPAARAPSAV</sequence>
<feature type="compositionally biased region" description="Low complexity" evidence="1">
    <location>
        <begin position="131"/>
        <end position="157"/>
    </location>
</feature>
<proteinExistence type="predicted"/>
<feature type="region of interest" description="Disordered" evidence="1">
    <location>
        <begin position="131"/>
        <end position="167"/>
    </location>
</feature>
<feature type="compositionally biased region" description="Low complexity" evidence="1">
    <location>
        <begin position="231"/>
        <end position="241"/>
    </location>
</feature>
<comment type="caution">
    <text evidence="2">The sequence shown here is derived from an EMBL/GenBank/DDBJ whole genome shotgun (WGS) entry which is preliminary data.</text>
</comment>
<feature type="region of interest" description="Disordered" evidence="1">
    <location>
        <begin position="214"/>
        <end position="261"/>
    </location>
</feature>
<evidence type="ECO:0000313" key="2">
    <source>
        <dbReference type="EMBL" id="KAJ6447216.1"/>
    </source>
</evidence>
<name>A0AB34G920_9HYPO</name>
<dbReference type="AlphaFoldDB" id="A0AB34G920"/>
<evidence type="ECO:0000256" key="1">
    <source>
        <dbReference type="SAM" id="MobiDB-lite"/>
    </source>
</evidence>
<protein>
    <submittedName>
        <fullName evidence="2">Mediator of RNA polymerase II transcription subunit 4</fullName>
    </submittedName>
</protein>
<keyword evidence="3" id="KW-1185">Reference proteome</keyword>
<feature type="region of interest" description="Disordered" evidence="1">
    <location>
        <begin position="310"/>
        <end position="383"/>
    </location>
</feature>
<gene>
    <name evidence="2" type="ORF">O9K51_01991</name>
</gene>
<evidence type="ECO:0000313" key="3">
    <source>
        <dbReference type="Proteomes" id="UP001163105"/>
    </source>
</evidence>
<feature type="compositionally biased region" description="Low complexity" evidence="1">
    <location>
        <begin position="315"/>
        <end position="354"/>
    </location>
</feature>
<dbReference type="EMBL" id="JAQHRD010000001">
    <property type="protein sequence ID" value="KAJ6447216.1"/>
    <property type="molecule type" value="Genomic_DNA"/>
</dbReference>
<accession>A0AB34G920</accession>
<reference evidence="2" key="1">
    <citation type="submission" date="2023-01" db="EMBL/GenBank/DDBJ databases">
        <title>The growth and conidiation of Purpureocillium lavendulum are regulated by nitrogen source and histone H3K14 acetylation.</title>
        <authorList>
            <person name="Tang P."/>
            <person name="Han J."/>
            <person name="Zhang C."/>
            <person name="Tang P."/>
            <person name="Qi F."/>
            <person name="Zhang K."/>
            <person name="Liang L."/>
        </authorList>
    </citation>
    <scope>NUCLEOTIDE SEQUENCE</scope>
    <source>
        <strain evidence="2">YMF1.00683</strain>
    </source>
</reference>
<organism evidence="2 3">
    <name type="scientific">Purpureocillium lavendulum</name>
    <dbReference type="NCBI Taxonomy" id="1247861"/>
    <lineage>
        <taxon>Eukaryota</taxon>
        <taxon>Fungi</taxon>
        <taxon>Dikarya</taxon>
        <taxon>Ascomycota</taxon>
        <taxon>Pezizomycotina</taxon>
        <taxon>Sordariomycetes</taxon>
        <taxon>Hypocreomycetidae</taxon>
        <taxon>Hypocreales</taxon>
        <taxon>Ophiocordycipitaceae</taxon>
        <taxon>Purpureocillium</taxon>
    </lineage>
</organism>